<dbReference type="EMBL" id="CP039350">
    <property type="protein sequence ID" value="QCD95601.1"/>
    <property type="molecule type" value="Genomic_DNA"/>
</dbReference>
<evidence type="ECO:0000313" key="1">
    <source>
        <dbReference type="EMBL" id="QCD95601.1"/>
    </source>
</evidence>
<organism evidence="1 2">
    <name type="scientific">Vigna unguiculata</name>
    <name type="common">Cowpea</name>
    <dbReference type="NCBI Taxonomy" id="3917"/>
    <lineage>
        <taxon>Eukaryota</taxon>
        <taxon>Viridiplantae</taxon>
        <taxon>Streptophyta</taxon>
        <taxon>Embryophyta</taxon>
        <taxon>Tracheophyta</taxon>
        <taxon>Spermatophyta</taxon>
        <taxon>Magnoliopsida</taxon>
        <taxon>eudicotyledons</taxon>
        <taxon>Gunneridae</taxon>
        <taxon>Pentapetalae</taxon>
        <taxon>rosids</taxon>
        <taxon>fabids</taxon>
        <taxon>Fabales</taxon>
        <taxon>Fabaceae</taxon>
        <taxon>Papilionoideae</taxon>
        <taxon>50 kb inversion clade</taxon>
        <taxon>NPAAA clade</taxon>
        <taxon>indigoferoid/millettioid clade</taxon>
        <taxon>Phaseoleae</taxon>
        <taxon>Vigna</taxon>
    </lineage>
</organism>
<reference evidence="1 2" key="1">
    <citation type="submission" date="2019-04" db="EMBL/GenBank/DDBJ databases">
        <title>An improved genome assembly and genetic linkage map for asparagus bean, Vigna unguiculata ssp. sesquipedialis.</title>
        <authorList>
            <person name="Xia Q."/>
            <person name="Zhang R."/>
            <person name="Dong Y."/>
        </authorList>
    </citation>
    <scope>NUCLEOTIDE SEQUENCE [LARGE SCALE GENOMIC DNA]</scope>
    <source>
        <tissue evidence="1">Leaf</tissue>
    </source>
</reference>
<keyword evidence="2" id="KW-1185">Reference proteome</keyword>
<evidence type="ECO:0000313" key="2">
    <source>
        <dbReference type="Proteomes" id="UP000501690"/>
    </source>
</evidence>
<proteinExistence type="predicted"/>
<accession>A0A4D6M515</accession>
<dbReference type="AlphaFoldDB" id="A0A4D6M515"/>
<protein>
    <submittedName>
        <fullName evidence="1">Uncharacterized protein</fullName>
    </submittedName>
</protein>
<sequence length="349" mass="38260">MVAISTALESLGRDEQNCLVVDQNCSSGDGDRSGDNERLESGCNSEVLEDDTPELAAEEAIEGETLKIQENDRRRAVTRDREGVAARACGDAWRRVRTPMVAISTALESLGRDEQNCLVVDQNCSSGDGDRSGDNERLESGCTLSVPFCESIDVEPWPSGAECWYNRHGNASGLKKQFHFSLFHFAFSQFLRHCFSLYSLPPFARCHRLRAATVEASLFESLPPSKVRVIGFVVSSSKLLLFEAPPPSKVRWLRAPTKLTPLLPYSCPNSAPISIIVAAYVRSADVACARFAAAAACARSTLPLLARSPLPLVEPPPLLARSYSHHYFWFIAPPSLIDLSSVVASLFHF</sequence>
<dbReference type="Proteomes" id="UP000501690">
    <property type="component" value="Linkage Group LG6"/>
</dbReference>
<name>A0A4D6M515_VIGUN</name>
<gene>
    <name evidence="1" type="ORF">DEO72_LG6g295</name>
</gene>